<sequence length="62" mass="6790">MVMVPVSIVVSAHPEAAHGLPFWTFGLIAIGLVAFALAYTLFVDWLTPSGAADPFERYRGRR</sequence>
<reference evidence="2 3" key="1">
    <citation type="submission" date="2020-10" db="EMBL/GenBank/DDBJ databases">
        <title>Degradation of 1,4-Dioxane by Xanthobacter sp. YN2, via a Novel Group-2 Soluble Di-Iron Monooxygenase.</title>
        <authorList>
            <person name="Ma F."/>
            <person name="Wang Y."/>
            <person name="Yang J."/>
            <person name="Guo H."/>
            <person name="Su D."/>
            <person name="Yu L."/>
        </authorList>
    </citation>
    <scope>NUCLEOTIDE SEQUENCE [LARGE SCALE GENOMIC DNA]</scope>
    <source>
        <strain evidence="2 3">YN2</strain>
    </source>
</reference>
<gene>
    <name evidence="2" type="ORF">EZH22_29100</name>
</gene>
<keyword evidence="1" id="KW-0812">Transmembrane</keyword>
<accession>A0A974SLH6</accession>
<feature type="transmembrane region" description="Helical" evidence="1">
    <location>
        <begin position="20"/>
        <end position="42"/>
    </location>
</feature>
<keyword evidence="1" id="KW-1133">Transmembrane helix</keyword>
<evidence type="ECO:0000256" key="1">
    <source>
        <dbReference type="SAM" id="Phobius"/>
    </source>
</evidence>
<evidence type="ECO:0000313" key="2">
    <source>
        <dbReference type="EMBL" id="QRG09910.1"/>
    </source>
</evidence>
<dbReference type="KEGG" id="xdi:EZH22_29100"/>
<dbReference type="AlphaFoldDB" id="A0A974SLH6"/>
<keyword evidence="3" id="KW-1185">Reference proteome</keyword>
<dbReference type="EMBL" id="CP063362">
    <property type="protein sequence ID" value="QRG09910.1"/>
    <property type="molecule type" value="Genomic_DNA"/>
</dbReference>
<keyword evidence="1" id="KW-0472">Membrane</keyword>
<proteinExistence type="predicted"/>
<name>A0A974SLH6_9HYPH</name>
<protein>
    <submittedName>
        <fullName evidence="2">Uncharacterized protein</fullName>
    </submittedName>
</protein>
<dbReference type="Proteomes" id="UP000596427">
    <property type="component" value="Chromosome"/>
</dbReference>
<organism evidence="2 3">
    <name type="scientific">Xanthobacter dioxanivorans</name>
    <dbReference type="NCBI Taxonomy" id="2528964"/>
    <lineage>
        <taxon>Bacteria</taxon>
        <taxon>Pseudomonadati</taxon>
        <taxon>Pseudomonadota</taxon>
        <taxon>Alphaproteobacteria</taxon>
        <taxon>Hyphomicrobiales</taxon>
        <taxon>Xanthobacteraceae</taxon>
        <taxon>Xanthobacter</taxon>
    </lineage>
</organism>
<evidence type="ECO:0000313" key="3">
    <source>
        <dbReference type="Proteomes" id="UP000596427"/>
    </source>
</evidence>